<dbReference type="EnsemblMetazoa" id="AALFPA23_016730.R24422">
    <property type="protein sequence ID" value="AALFPA23_016730.P24422"/>
    <property type="gene ID" value="AALFPA23_016730"/>
</dbReference>
<proteinExistence type="evidence at transcript level"/>
<reference evidence="3" key="3">
    <citation type="submission" date="2025-05" db="UniProtKB">
        <authorList>
            <consortium name="EnsemblMetazoa"/>
        </authorList>
    </citation>
    <scope>IDENTIFICATION</scope>
    <source>
        <strain evidence="3">Foshan</strain>
    </source>
</reference>
<dbReference type="Proteomes" id="UP000069940">
    <property type="component" value="Unassembled WGS sequence"/>
</dbReference>
<feature type="transmembrane region" description="Helical" evidence="1">
    <location>
        <begin position="218"/>
        <end position="242"/>
    </location>
</feature>
<dbReference type="RefSeq" id="XP_029711064.1">
    <property type="nucleotide sequence ID" value="XM_029855204.2"/>
</dbReference>
<protein>
    <submittedName>
        <fullName evidence="3">Protein with signal anchor</fullName>
    </submittedName>
</protein>
<reference evidence="4" key="2">
    <citation type="journal article" date="2015" name="Proc. Natl. Acad. Sci. U.S.A.">
        <title>Genome sequence of the Asian Tiger mosquito, Aedes albopictus, reveals insights into its biology, genetics, and evolution.</title>
        <authorList>
            <person name="Chen X.G."/>
            <person name="Jiang X."/>
            <person name="Gu J."/>
            <person name="Xu M."/>
            <person name="Wu Y."/>
            <person name="Deng Y."/>
            <person name="Zhang C."/>
            <person name="Bonizzoni M."/>
            <person name="Dermauw W."/>
            <person name="Vontas J."/>
            <person name="Armbruster P."/>
            <person name="Huang X."/>
            <person name="Yang Y."/>
            <person name="Zhang H."/>
            <person name="He W."/>
            <person name="Peng H."/>
            <person name="Liu Y."/>
            <person name="Wu K."/>
            <person name="Chen J."/>
            <person name="Lirakis M."/>
            <person name="Topalis P."/>
            <person name="Van Leeuwen T."/>
            <person name="Hall A.B."/>
            <person name="Jiang X."/>
            <person name="Thorpe C."/>
            <person name="Mueller R.L."/>
            <person name="Sun C."/>
            <person name="Waterhouse R.M."/>
            <person name="Yan G."/>
            <person name="Tu Z.J."/>
            <person name="Fang X."/>
            <person name="James A.A."/>
        </authorList>
    </citation>
    <scope>NUCLEOTIDE SEQUENCE [LARGE SCALE GENOMIC DNA]</scope>
    <source>
        <strain evidence="4">Foshan</strain>
    </source>
</reference>
<organism evidence="2">
    <name type="scientific">Aedes albopictus</name>
    <name type="common">Asian tiger mosquito</name>
    <name type="synonym">Stegomyia albopicta</name>
    <dbReference type="NCBI Taxonomy" id="7160"/>
    <lineage>
        <taxon>Eukaryota</taxon>
        <taxon>Metazoa</taxon>
        <taxon>Ecdysozoa</taxon>
        <taxon>Arthropoda</taxon>
        <taxon>Hexapoda</taxon>
        <taxon>Insecta</taxon>
        <taxon>Pterygota</taxon>
        <taxon>Neoptera</taxon>
        <taxon>Endopterygota</taxon>
        <taxon>Diptera</taxon>
        <taxon>Nematocera</taxon>
        <taxon>Culicoidea</taxon>
        <taxon>Culicidae</taxon>
        <taxon>Culicinae</taxon>
        <taxon>Aedini</taxon>
        <taxon>Aedes</taxon>
        <taxon>Stegomyia</taxon>
    </lineage>
</organism>
<dbReference type="OrthoDB" id="8186944at2759"/>
<dbReference type="VEuPathDB" id="VectorBase:AALF023908"/>
<sequence>MNEYDSERRLAYLYPLIGALSFICCISTAVAWHHWQYVLDTCVETNCGCILNGLSTPTFFTGGHIAYCHWATYGLVLPIIFCFIFGIFHLFRVCCGRPRGHTSTATVRQRSGDVVVMTTKTDVTDDDDISPYYWIPVSIIGSFMALFTLVHAAMYLDGFLYSCKQYRNELIKYMQASGQLVAAIQGRLSCASVFDFMDYLHQDVSWDRRREGRINTSAALIIGIICSWTCIALWIWTVVIAAQRARASRRVRV</sequence>
<feature type="transmembrane region" description="Helical" evidence="1">
    <location>
        <begin position="12"/>
        <end position="35"/>
    </location>
</feature>
<keyword evidence="1" id="KW-0472">Membrane</keyword>
<dbReference type="EnsemblMetazoa" id="AALFPA23_016730.R24421">
    <property type="protein sequence ID" value="AALFPA23_016730.P24421"/>
    <property type="gene ID" value="AALFPA23_016730"/>
</dbReference>
<dbReference type="VEuPathDB" id="VectorBase:AALFPA_075821"/>
<keyword evidence="1" id="KW-0812">Transmembrane</keyword>
<dbReference type="RefSeq" id="XP_029711057.1">
    <property type="nucleotide sequence ID" value="XM_029855197.2"/>
</dbReference>
<keyword evidence="1" id="KW-1133">Transmembrane helix</keyword>
<keyword evidence="4" id="KW-1185">Reference proteome</keyword>
<evidence type="ECO:0000313" key="2">
    <source>
        <dbReference type="EMBL" id="JAC10022.1"/>
    </source>
</evidence>
<dbReference type="OMA" id="IYHGYRM"/>
<feature type="transmembrane region" description="Helical" evidence="1">
    <location>
        <begin position="70"/>
        <end position="91"/>
    </location>
</feature>
<evidence type="ECO:0000313" key="4">
    <source>
        <dbReference type="Proteomes" id="UP000069940"/>
    </source>
</evidence>
<dbReference type="KEGG" id="aalb:109433145"/>
<evidence type="ECO:0000256" key="1">
    <source>
        <dbReference type="SAM" id="Phobius"/>
    </source>
</evidence>
<dbReference type="VEuPathDB" id="VectorBase:AALC636_012514"/>
<dbReference type="AlphaFoldDB" id="A0A023ELD0"/>
<dbReference type="GeneID" id="109433145"/>
<evidence type="ECO:0000313" key="3">
    <source>
        <dbReference type="EnsemblMetazoa" id="AALFPA23_016730.P24421"/>
    </source>
</evidence>
<name>A0A023ELD0_AEDAL</name>
<feature type="transmembrane region" description="Helical" evidence="1">
    <location>
        <begin position="132"/>
        <end position="156"/>
    </location>
</feature>
<accession>A0A023ELD0</accession>
<reference evidence="2" key="1">
    <citation type="journal article" date="2014" name="PLoS Negl. Trop. Dis.">
        <title>Identification and characterization of seminal fluid proteins in the Asian tiger mosquito, Aedes albopictus.</title>
        <authorList>
            <person name="Boes K.E."/>
            <person name="Ribeiro J.M."/>
            <person name="Wong A."/>
            <person name="Harrington L.C."/>
            <person name="Wolfner M.F."/>
            <person name="Sirot L.K."/>
        </authorList>
    </citation>
    <scope>NUCLEOTIDE SEQUENCE</scope>
    <source>
        <tissue evidence="2">Reproductive organs</tissue>
    </source>
</reference>
<dbReference type="EMBL" id="GAPW01003576">
    <property type="protein sequence ID" value="JAC10022.1"/>
    <property type="molecule type" value="mRNA"/>
</dbReference>